<feature type="domain" description="TonB-dependent receptor plug" evidence="15">
    <location>
        <begin position="45"/>
        <end position="154"/>
    </location>
</feature>
<evidence type="ECO:0000313" key="16">
    <source>
        <dbReference type="EMBL" id="SEQ38401.1"/>
    </source>
</evidence>
<keyword evidence="9 11" id="KW-0472">Membrane</keyword>
<dbReference type="GO" id="GO:0009279">
    <property type="term" value="C:cell outer membrane"/>
    <property type="evidence" value="ECO:0007669"/>
    <property type="project" value="UniProtKB-SubCell"/>
</dbReference>
<evidence type="ECO:0000256" key="6">
    <source>
        <dbReference type="ARBA" id="ARBA00023004"/>
    </source>
</evidence>
<dbReference type="InterPro" id="IPR036942">
    <property type="entry name" value="Beta-barrel_TonB_sf"/>
</dbReference>
<dbReference type="Proteomes" id="UP000199233">
    <property type="component" value="Unassembled WGS sequence"/>
</dbReference>
<evidence type="ECO:0000256" key="13">
    <source>
        <dbReference type="SAM" id="SignalP"/>
    </source>
</evidence>
<keyword evidence="3 11" id="KW-1134">Transmembrane beta strand</keyword>
<gene>
    <name evidence="16" type="ORF">SAMN04488038_10616</name>
</gene>
<protein>
    <submittedName>
        <fullName evidence="16">Outer membrane receptor proteins, mostly Fe transport</fullName>
    </submittedName>
</protein>
<reference evidence="16 17" key="1">
    <citation type="submission" date="2016-10" db="EMBL/GenBank/DDBJ databases">
        <authorList>
            <person name="de Groot N.N."/>
        </authorList>
    </citation>
    <scope>NUCLEOTIDE SEQUENCE [LARGE SCALE GENOMIC DNA]</scope>
    <source>
        <strain evidence="16 17">DSM 25927</strain>
    </source>
</reference>
<dbReference type="InterPro" id="IPR039426">
    <property type="entry name" value="TonB-dep_rcpt-like"/>
</dbReference>
<dbReference type="Pfam" id="PF07715">
    <property type="entry name" value="Plug"/>
    <property type="match status" value="1"/>
</dbReference>
<evidence type="ECO:0000256" key="10">
    <source>
        <dbReference type="ARBA" id="ARBA00023237"/>
    </source>
</evidence>
<keyword evidence="13" id="KW-0732">Signal</keyword>
<dbReference type="Pfam" id="PF00593">
    <property type="entry name" value="TonB_dep_Rec_b-barrel"/>
    <property type="match status" value="1"/>
</dbReference>
<dbReference type="Gene3D" id="2.170.130.10">
    <property type="entry name" value="TonB-dependent receptor, plug domain"/>
    <property type="match status" value="1"/>
</dbReference>
<dbReference type="SUPFAM" id="SSF56935">
    <property type="entry name" value="Porins"/>
    <property type="match status" value="1"/>
</dbReference>
<dbReference type="GO" id="GO:0006826">
    <property type="term" value="P:iron ion transport"/>
    <property type="evidence" value="ECO:0007669"/>
    <property type="project" value="UniProtKB-KW"/>
</dbReference>
<evidence type="ECO:0000256" key="9">
    <source>
        <dbReference type="ARBA" id="ARBA00023136"/>
    </source>
</evidence>
<feature type="chain" id="PRO_5011669198" evidence="13">
    <location>
        <begin position="20"/>
        <end position="683"/>
    </location>
</feature>
<evidence type="ECO:0000259" key="15">
    <source>
        <dbReference type="Pfam" id="PF07715"/>
    </source>
</evidence>
<evidence type="ECO:0000256" key="2">
    <source>
        <dbReference type="ARBA" id="ARBA00022448"/>
    </source>
</evidence>
<sequence>MHKLWPAAVLFALPGLVQAGGIPGEAAEPDTVYVNGAPAPVNADSASIGTVYAEQFENRPLSRPGELLEVVPGLIVTQHSGEGKANQYFLRGFNLDHGTDFATRIDGMPVNMPTHAHGQGYSDANFLIAETVQAIEYRKGPYYAQYGDFSAAGAADIRLRDQLAAPRLDLSLGGHDYARAVALGSSELLSGNLFAALEAQHYSGPWQHSEHFNKLNGLLRYSQQDAQGSWHLSAMGYDARWDSSDQIPQRAVTQGLISRLGCLDCSDGGKTYRYSLSGDLDRVLGAGRWRASAYAIAYQLDLFSNFTYFLNDPLNGDQFEQYDRRGVYGGQSAYLLPALSLAGLPLRGELGLQTRYDDISPVALYHTQTRQRLSSISRNEVRQWSKALYAQGTLRLAPWLQATAGLRYDHYDFSVHSDLPANSGEARDQIFSPKLSLAFGPFDKTELFVNLGRGFHSNDARGTTQTIDPNDGSAVSAVTPLVATRGLDLGLRSLAFESLQYSATLFWLDIDSELTFGGDSNSTEPNRPSRRYGLELAAYWTPLTHLLIDADAAYTRARFRDQASEGHYIPEAATSVAALGASYDDPERWFGALRLRYFGPRPLIEDDSVRSKATAVVNLDAGYHLSRKARLALQVLNLFNSRDHDIDYYFASRLPGEPAEGVEDIHFHPVEPINLRLLLSYSL</sequence>
<dbReference type="RefSeq" id="WP_177188905.1">
    <property type="nucleotide sequence ID" value="NZ_FOFS01000006.1"/>
</dbReference>
<evidence type="ECO:0000256" key="11">
    <source>
        <dbReference type="PROSITE-ProRule" id="PRU01360"/>
    </source>
</evidence>
<keyword evidence="8 12" id="KW-0798">TonB box</keyword>
<organism evidence="16 17">
    <name type="scientific">Solimonas aquatica</name>
    <dbReference type="NCBI Taxonomy" id="489703"/>
    <lineage>
        <taxon>Bacteria</taxon>
        <taxon>Pseudomonadati</taxon>
        <taxon>Pseudomonadota</taxon>
        <taxon>Gammaproteobacteria</taxon>
        <taxon>Nevskiales</taxon>
        <taxon>Nevskiaceae</taxon>
        <taxon>Solimonas</taxon>
    </lineage>
</organism>
<evidence type="ECO:0000256" key="3">
    <source>
        <dbReference type="ARBA" id="ARBA00022452"/>
    </source>
</evidence>
<comment type="subcellular location">
    <subcellularLocation>
        <location evidence="1 11">Cell outer membrane</location>
        <topology evidence="1 11">Multi-pass membrane protein</topology>
    </subcellularLocation>
</comment>
<evidence type="ECO:0000256" key="4">
    <source>
        <dbReference type="ARBA" id="ARBA00022496"/>
    </source>
</evidence>
<accession>A0A1H9FKC2</accession>
<name>A0A1H9FKC2_9GAMM</name>
<dbReference type="PROSITE" id="PS52016">
    <property type="entry name" value="TONB_DEPENDENT_REC_3"/>
    <property type="match status" value="1"/>
</dbReference>
<keyword evidence="17" id="KW-1185">Reference proteome</keyword>
<keyword evidence="7" id="KW-0406">Ion transport</keyword>
<dbReference type="AlphaFoldDB" id="A0A1H9FKC2"/>
<keyword evidence="16" id="KW-0675">Receptor</keyword>
<dbReference type="PANTHER" id="PTHR32552:SF81">
    <property type="entry name" value="TONB-DEPENDENT OUTER MEMBRANE RECEPTOR"/>
    <property type="match status" value="1"/>
</dbReference>
<keyword evidence="5 11" id="KW-0812">Transmembrane</keyword>
<evidence type="ECO:0000256" key="1">
    <source>
        <dbReference type="ARBA" id="ARBA00004571"/>
    </source>
</evidence>
<dbReference type="STRING" id="489703.SAMN04488038_10616"/>
<dbReference type="Gene3D" id="2.40.170.20">
    <property type="entry name" value="TonB-dependent receptor, beta-barrel domain"/>
    <property type="match status" value="1"/>
</dbReference>
<dbReference type="EMBL" id="FOFS01000006">
    <property type="protein sequence ID" value="SEQ38401.1"/>
    <property type="molecule type" value="Genomic_DNA"/>
</dbReference>
<comment type="similarity">
    <text evidence="11 12">Belongs to the TonB-dependent receptor family.</text>
</comment>
<dbReference type="InterPro" id="IPR037066">
    <property type="entry name" value="Plug_dom_sf"/>
</dbReference>
<keyword evidence="2 11" id="KW-0813">Transport</keyword>
<keyword evidence="6" id="KW-0408">Iron</keyword>
<dbReference type="InterPro" id="IPR000531">
    <property type="entry name" value="Beta-barrel_TonB"/>
</dbReference>
<evidence type="ECO:0000256" key="5">
    <source>
        <dbReference type="ARBA" id="ARBA00022692"/>
    </source>
</evidence>
<keyword evidence="4" id="KW-0410">Iron transport</keyword>
<proteinExistence type="inferred from homology"/>
<keyword evidence="10 11" id="KW-0998">Cell outer membrane</keyword>
<evidence type="ECO:0000256" key="8">
    <source>
        <dbReference type="ARBA" id="ARBA00023077"/>
    </source>
</evidence>
<evidence type="ECO:0000256" key="12">
    <source>
        <dbReference type="RuleBase" id="RU003357"/>
    </source>
</evidence>
<evidence type="ECO:0000259" key="14">
    <source>
        <dbReference type="Pfam" id="PF00593"/>
    </source>
</evidence>
<dbReference type="InterPro" id="IPR012910">
    <property type="entry name" value="Plug_dom"/>
</dbReference>
<evidence type="ECO:0000256" key="7">
    <source>
        <dbReference type="ARBA" id="ARBA00023065"/>
    </source>
</evidence>
<feature type="signal peptide" evidence="13">
    <location>
        <begin position="1"/>
        <end position="19"/>
    </location>
</feature>
<dbReference type="PANTHER" id="PTHR32552">
    <property type="entry name" value="FERRICHROME IRON RECEPTOR-RELATED"/>
    <property type="match status" value="1"/>
</dbReference>
<evidence type="ECO:0000313" key="17">
    <source>
        <dbReference type="Proteomes" id="UP000199233"/>
    </source>
</evidence>
<feature type="domain" description="TonB-dependent receptor-like beta-barrel" evidence="14">
    <location>
        <begin position="216"/>
        <end position="638"/>
    </location>
</feature>